<accession>A0ABX1R436</accession>
<sequence length="285" mass="32317">MSEPGEKRTLAPHVVIIAIIVVVILAVLLWPSSDPVEEEVAEEPVVTEQETLDAEEPEAFEPTPEPEPVEIDPDAEVEPMPETPEVEPEPIDTTDDGIRSSLKSISEESKAEELLVEDGLMQRFVVSVTNLANDEMAPSHQLFKAPEQEFRTYNQAGKEWVDAASYKRYTPYVNMLESFENEALLNLYDQYKKDIQAKYAEIGDPDKPFNEVMIEAIDQLLDTPEVPVPVEVYSDSVTYKYADERLEELNTPQKQLLRTGPDNMRRIKAKLREIKALLEERNGSE</sequence>
<reference evidence="3 4" key="1">
    <citation type="submission" date="2020-03" db="EMBL/GenBank/DDBJ databases">
        <title>Alteromonas ponticola sp. nov., isolated from seawater.</title>
        <authorList>
            <person name="Yoon J.-H."/>
            <person name="Kim Y.-O."/>
        </authorList>
    </citation>
    <scope>NUCLEOTIDE SEQUENCE [LARGE SCALE GENOMIC DNA]</scope>
    <source>
        <strain evidence="3 4">MYP5</strain>
    </source>
</reference>
<comment type="caution">
    <text evidence="3">The sequence shown here is derived from an EMBL/GenBank/DDBJ whole genome shotgun (WGS) entry which is preliminary data.</text>
</comment>
<protein>
    <submittedName>
        <fullName evidence="3">DUF3014 domain-containing protein</fullName>
    </submittedName>
</protein>
<feature type="region of interest" description="Disordered" evidence="1">
    <location>
        <begin position="38"/>
        <end position="96"/>
    </location>
</feature>
<proteinExistence type="predicted"/>
<feature type="compositionally biased region" description="Acidic residues" evidence="1">
    <location>
        <begin position="50"/>
        <end position="59"/>
    </location>
</feature>
<feature type="compositionally biased region" description="Acidic residues" evidence="1">
    <location>
        <begin position="67"/>
        <end position="95"/>
    </location>
</feature>
<evidence type="ECO:0000313" key="3">
    <source>
        <dbReference type="EMBL" id="NMH60686.1"/>
    </source>
</evidence>
<keyword evidence="2" id="KW-0812">Transmembrane</keyword>
<name>A0ABX1R436_9ALTE</name>
<evidence type="ECO:0000256" key="2">
    <source>
        <dbReference type="SAM" id="Phobius"/>
    </source>
</evidence>
<dbReference type="InterPro" id="IPR021382">
    <property type="entry name" value="DUF3014"/>
</dbReference>
<gene>
    <name evidence="3" type="ORF">HCJ96_11680</name>
</gene>
<dbReference type="Proteomes" id="UP000709336">
    <property type="component" value="Unassembled WGS sequence"/>
</dbReference>
<evidence type="ECO:0000256" key="1">
    <source>
        <dbReference type="SAM" id="MobiDB-lite"/>
    </source>
</evidence>
<dbReference type="EMBL" id="JAATNW010000006">
    <property type="protein sequence ID" value="NMH60686.1"/>
    <property type="molecule type" value="Genomic_DNA"/>
</dbReference>
<dbReference type="Pfam" id="PF11219">
    <property type="entry name" value="DUF3014"/>
    <property type="match status" value="1"/>
</dbReference>
<keyword evidence="2" id="KW-1133">Transmembrane helix</keyword>
<keyword evidence="4" id="KW-1185">Reference proteome</keyword>
<dbReference type="RefSeq" id="WP_169211250.1">
    <property type="nucleotide sequence ID" value="NZ_JAATNW010000006.1"/>
</dbReference>
<keyword evidence="2" id="KW-0472">Membrane</keyword>
<evidence type="ECO:0000313" key="4">
    <source>
        <dbReference type="Proteomes" id="UP000709336"/>
    </source>
</evidence>
<feature type="transmembrane region" description="Helical" evidence="2">
    <location>
        <begin position="12"/>
        <end position="30"/>
    </location>
</feature>
<organism evidence="3 4">
    <name type="scientific">Alteromonas ponticola</name>
    <dbReference type="NCBI Taxonomy" id="2720613"/>
    <lineage>
        <taxon>Bacteria</taxon>
        <taxon>Pseudomonadati</taxon>
        <taxon>Pseudomonadota</taxon>
        <taxon>Gammaproteobacteria</taxon>
        <taxon>Alteromonadales</taxon>
        <taxon>Alteromonadaceae</taxon>
        <taxon>Alteromonas/Salinimonas group</taxon>
        <taxon>Alteromonas</taxon>
    </lineage>
</organism>